<keyword evidence="2" id="KW-1185">Reference proteome</keyword>
<dbReference type="Proteomes" id="UP000789570">
    <property type="component" value="Unassembled WGS sequence"/>
</dbReference>
<protein>
    <submittedName>
        <fullName evidence="1">6576_t:CDS:1</fullName>
    </submittedName>
</protein>
<sequence length="45" mass="5363">MDHVRQEMQLHDRKLFTPLITTPLSSIISSNNFISSLHFNNRYIF</sequence>
<reference evidence="1" key="1">
    <citation type="submission" date="2021-06" db="EMBL/GenBank/DDBJ databases">
        <authorList>
            <person name="Kallberg Y."/>
            <person name="Tangrot J."/>
            <person name="Rosling A."/>
        </authorList>
    </citation>
    <scope>NUCLEOTIDE SEQUENCE</scope>
    <source>
        <strain evidence="1">UK204</strain>
    </source>
</reference>
<proteinExistence type="predicted"/>
<evidence type="ECO:0000313" key="1">
    <source>
        <dbReference type="EMBL" id="CAG8525356.1"/>
    </source>
</evidence>
<dbReference type="EMBL" id="CAJVPQ010000992">
    <property type="protein sequence ID" value="CAG8525356.1"/>
    <property type="molecule type" value="Genomic_DNA"/>
</dbReference>
<gene>
    <name evidence="1" type="ORF">FCALED_LOCUS4909</name>
</gene>
<organism evidence="1 2">
    <name type="scientific">Funneliformis caledonium</name>
    <dbReference type="NCBI Taxonomy" id="1117310"/>
    <lineage>
        <taxon>Eukaryota</taxon>
        <taxon>Fungi</taxon>
        <taxon>Fungi incertae sedis</taxon>
        <taxon>Mucoromycota</taxon>
        <taxon>Glomeromycotina</taxon>
        <taxon>Glomeromycetes</taxon>
        <taxon>Glomerales</taxon>
        <taxon>Glomeraceae</taxon>
        <taxon>Funneliformis</taxon>
    </lineage>
</organism>
<evidence type="ECO:0000313" key="2">
    <source>
        <dbReference type="Proteomes" id="UP000789570"/>
    </source>
</evidence>
<dbReference type="AlphaFoldDB" id="A0A9N9ACD0"/>
<name>A0A9N9ACD0_9GLOM</name>
<comment type="caution">
    <text evidence="1">The sequence shown here is derived from an EMBL/GenBank/DDBJ whole genome shotgun (WGS) entry which is preliminary data.</text>
</comment>
<accession>A0A9N9ACD0</accession>